<dbReference type="CTD" id="6756290"/>
<dbReference type="eggNOG" id="KOG2645">
    <property type="taxonomic scope" value="Eukaryota"/>
</dbReference>
<keyword evidence="4" id="KW-1185">Reference proteome</keyword>
<reference evidence="3 4" key="1">
    <citation type="journal article" date="2008" name="Nature">
        <title>The Trichoplax genome and the nature of placozoans.</title>
        <authorList>
            <person name="Srivastava M."/>
            <person name="Begovic E."/>
            <person name="Chapman J."/>
            <person name="Putnam N.H."/>
            <person name="Hellsten U."/>
            <person name="Kawashima T."/>
            <person name="Kuo A."/>
            <person name="Mitros T."/>
            <person name="Salamov A."/>
            <person name="Carpenter M.L."/>
            <person name="Signorovitch A.Y."/>
            <person name="Moreno M.A."/>
            <person name="Kamm K."/>
            <person name="Grimwood J."/>
            <person name="Schmutz J."/>
            <person name="Shapiro H."/>
            <person name="Grigoriev I.V."/>
            <person name="Buss L.W."/>
            <person name="Schierwater B."/>
            <person name="Dellaporta S.L."/>
            <person name="Rokhsar D.S."/>
        </authorList>
    </citation>
    <scope>NUCLEOTIDE SEQUENCE [LARGE SCALE GENOMIC DNA]</scope>
    <source>
        <strain evidence="3 4">Grell-BS-1999</strain>
    </source>
</reference>
<dbReference type="InParanoid" id="B3S3V9"/>
<dbReference type="AlphaFoldDB" id="B3S3V9"/>
<dbReference type="GO" id="GO:0016787">
    <property type="term" value="F:hydrolase activity"/>
    <property type="evidence" value="ECO:0000318"/>
    <property type="project" value="GO_Central"/>
</dbReference>
<dbReference type="PANTHER" id="PTHR10151">
    <property type="entry name" value="ECTONUCLEOTIDE PYROPHOSPHATASE/PHOSPHODIESTERASE"/>
    <property type="match status" value="1"/>
</dbReference>
<evidence type="ECO:0000313" key="4">
    <source>
        <dbReference type="Proteomes" id="UP000009022"/>
    </source>
</evidence>
<dbReference type="OMA" id="EPCISTD"/>
<dbReference type="Gene3D" id="3.40.720.10">
    <property type="entry name" value="Alkaline Phosphatase, subunit A"/>
    <property type="match status" value="1"/>
</dbReference>
<accession>B3S3V9</accession>
<dbReference type="PhylomeDB" id="B3S3V9"/>
<feature type="compositionally biased region" description="Polar residues" evidence="1">
    <location>
        <begin position="52"/>
        <end position="67"/>
    </location>
</feature>
<evidence type="ECO:0000256" key="2">
    <source>
        <dbReference type="SAM" id="Phobius"/>
    </source>
</evidence>
<dbReference type="OrthoDB" id="415411at2759"/>
<dbReference type="Proteomes" id="UP000009022">
    <property type="component" value="Unassembled WGS sequence"/>
</dbReference>
<dbReference type="KEGG" id="tad:TRIADDRAFT_58864"/>
<dbReference type="InterPro" id="IPR002591">
    <property type="entry name" value="Phosphodiest/P_Trfase"/>
</dbReference>
<dbReference type="GeneID" id="6756290"/>
<name>B3S3V9_TRIAD</name>
<dbReference type="CDD" id="cd16018">
    <property type="entry name" value="Enpp"/>
    <property type="match status" value="1"/>
</dbReference>
<dbReference type="FunCoup" id="B3S3V9">
    <property type="interactions" value="519"/>
</dbReference>
<dbReference type="STRING" id="10228.B3S3V9"/>
<proteinExistence type="predicted"/>
<dbReference type="HOGENOM" id="CLU_763619_0_0_1"/>
<evidence type="ECO:0000313" key="3">
    <source>
        <dbReference type="EMBL" id="EDV22534.1"/>
    </source>
</evidence>
<dbReference type="Gene3D" id="3.30.1360.180">
    <property type="match status" value="1"/>
</dbReference>
<keyword evidence="2" id="KW-0812">Transmembrane</keyword>
<dbReference type="EMBL" id="DS985249">
    <property type="protein sequence ID" value="EDV22534.1"/>
    <property type="molecule type" value="Genomic_DNA"/>
</dbReference>
<evidence type="ECO:0000256" key="1">
    <source>
        <dbReference type="SAM" id="MobiDB-lite"/>
    </source>
</evidence>
<feature type="transmembrane region" description="Helical" evidence="2">
    <location>
        <begin position="20"/>
        <end position="40"/>
    </location>
</feature>
<keyword evidence="2" id="KW-1133">Transmembrane helix</keyword>
<feature type="region of interest" description="Disordered" evidence="1">
    <location>
        <begin position="51"/>
        <end position="97"/>
    </location>
</feature>
<dbReference type="Pfam" id="PF01663">
    <property type="entry name" value="Phosphodiest"/>
    <property type="match status" value="1"/>
</dbReference>
<feature type="compositionally biased region" description="Polar residues" evidence="1">
    <location>
        <begin position="85"/>
        <end position="94"/>
    </location>
</feature>
<dbReference type="PANTHER" id="PTHR10151:SF114">
    <property type="entry name" value="ECTONUCLEOTIDE PYROPHOSPHATASE_PHOSPHODIESTERASE C27A7.3"/>
    <property type="match status" value="1"/>
</dbReference>
<dbReference type="SUPFAM" id="SSF53649">
    <property type="entry name" value="Alkaline phosphatase-like"/>
    <property type="match status" value="1"/>
</dbReference>
<organism evidence="3 4">
    <name type="scientific">Trichoplax adhaerens</name>
    <name type="common">Trichoplax reptans</name>
    <dbReference type="NCBI Taxonomy" id="10228"/>
    <lineage>
        <taxon>Eukaryota</taxon>
        <taxon>Metazoa</taxon>
        <taxon>Placozoa</taxon>
        <taxon>Uniplacotomia</taxon>
        <taxon>Trichoplacea</taxon>
        <taxon>Trichoplacidae</taxon>
        <taxon>Trichoplax</taxon>
    </lineage>
</organism>
<dbReference type="InterPro" id="IPR017850">
    <property type="entry name" value="Alkaline_phosphatase_core_sf"/>
</dbReference>
<keyword evidence="2" id="KW-0472">Membrane</keyword>
<protein>
    <submittedName>
        <fullName evidence="3">Uncharacterized protein</fullName>
    </submittedName>
</protein>
<gene>
    <name evidence="3" type="ORF">TRIADDRAFT_58864</name>
</gene>
<dbReference type="RefSeq" id="XP_002115078.1">
    <property type="nucleotide sequence ID" value="XM_002115042.1"/>
</dbReference>
<sequence>MQFEEVSQKQSNNKIKRSHLIAGIILIIVAFAIGLLIGIFTQKAANGHLGEQDSTITRPTMTATRATNRIPPTTERPASPPPATNSRPTASKPTKPTIPDICKAKVKPLLLVGVDGFRWDFFNRGFSPNISKFAAKGVRAEYMESVFPTKTFPNLYTIVTGLYPAYHGIVANSFYDPVYNQRFFMGSRNATQSRWWGGEPIWVTARKHNLKSATYFWVGSASEIAGYRPNYWYLYDGAVSFMDRVDQFFKWIEMPEDERPTMMILYFDEPDVAARGHGPDSPEVNEQIKVIDDLMGAILHGLKERGMQDCVNIILTANHGIRKTCCNRIIYFDKYVNTTNVSVRNSGGFGDIQTKSGQVSDRR</sequence>